<accession>A0A7C2WHE5</accession>
<evidence type="ECO:0000313" key="1">
    <source>
        <dbReference type="EMBL" id="HEX70746.1"/>
    </source>
</evidence>
<name>A0A7C2WHE5_9BACT</name>
<gene>
    <name evidence="1" type="ORF">ENP13_05830</name>
</gene>
<proteinExistence type="predicted"/>
<reference evidence="1" key="1">
    <citation type="journal article" date="2020" name="mSystems">
        <title>Genome- and Community-Level Interaction Insights into Carbon Utilization and Element Cycling Functions of Hydrothermarchaeota in Hydrothermal Sediment.</title>
        <authorList>
            <person name="Zhou Z."/>
            <person name="Liu Y."/>
            <person name="Xu W."/>
            <person name="Pan J."/>
            <person name="Luo Z.H."/>
            <person name="Li M."/>
        </authorList>
    </citation>
    <scope>NUCLEOTIDE SEQUENCE [LARGE SCALE GENOMIC DNA]</scope>
    <source>
        <strain evidence="1">SpSt-192</strain>
    </source>
</reference>
<sequence>MAPVHYEIVTPCGHVTTTFDGARNYVKNKFANSGHHPTGFYWKGNTQASQQCDGSWVAGDGYFAYIDIL</sequence>
<dbReference type="AlphaFoldDB" id="A0A7C2WHE5"/>
<comment type="caution">
    <text evidence="1">The sequence shown here is derived from an EMBL/GenBank/DDBJ whole genome shotgun (WGS) entry which is preliminary data.</text>
</comment>
<dbReference type="EMBL" id="DSID01000438">
    <property type="protein sequence ID" value="HEX70746.1"/>
    <property type="molecule type" value="Genomic_DNA"/>
</dbReference>
<protein>
    <submittedName>
        <fullName evidence="1">Uncharacterized protein</fullName>
    </submittedName>
</protein>
<organism evidence="1">
    <name type="scientific">Thermorudis sp</name>
    <dbReference type="NCBI Taxonomy" id="1969470"/>
    <lineage>
        <taxon>Bacteria</taxon>
        <taxon>Pseudomonadati</taxon>
        <taxon>Thermomicrobiota</taxon>
        <taxon>Thermomicrobia</taxon>
        <taxon>Thermomicrobia incertae sedis</taxon>
        <taxon>Thermorudis</taxon>
    </lineage>
</organism>